<name>A0A3N0AMM9_9ACTN</name>
<dbReference type="HAMAP" id="MF_01458">
    <property type="entry name" value="FtsH"/>
    <property type="match status" value="1"/>
</dbReference>
<evidence type="ECO:0000313" key="19">
    <source>
        <dbReference type="Proteomes" id="UP000278327"/>
    </source>
</evidence>
<comment type="similarity">
    <text evidence="15">Belongs to the AAA ATPase family.</text>
</comment>
<dbReference type="Pfam" id="PF01434">
    <property type="entry name" value="Peptidase_M41"/>
    <property type="match status" value="1"/>
</dbReference>
<evidence type="ECO:0000256" key="1">
    <source>
        <dbReference type="ARBA" id="ARBA00004370"/>
    </source>
</evidence>
<evidence type="ECO:0000259" key="17">
    <source>
        <dbReference type="SMART" id="SM00382"/>
    </source>
</evidence>
<dbReference type="PROSITE" id="PS00674">
    <property type="entry name" value="AAA"/>
    <property type="match status" value="1"/>
</dbReference>
<keyword evidence="8 14" id="KW-0862">Zinc</keyword>
<protein>
    <recommendedName>
        <fullName evidence="14">ATP-dependent zinc metalloprotease FtsH</fullName>
        <ecNumber evidence="14">3.4.24.-</ecNumber>
    </recommendedName>
</protein>
<comment type="function">
    <text evidence="14">Acts as a processive, ATP-dependent zinc metallopeptidase for both cytoplasmic and membrane proteins. Plays a role in the quality control of integral membrane proteins.</text>
</comment>
<feature type="binding site" evidence="14">
    <location>
        <position position="556"/>
    </location>
    <ligand>
        <name>Zn(2+)</name>
        <dbReference type="ChEBI" id="CHEBI:29105"/>
        <note>catalytic</note>
    </ligand>
</feature>
<comment type="subunit">
    <text evidence="14">Homohexamer.</text>
</comment>
<dbReference type="InterPro" id="IPR003960">
    <property type="entry name" value="ATPase_AAA_CS"/>
</dbReference>
<evidence type="ECO:0000256" key="13">
    <source>
        <dbReference type="ARBA" id="ARBA00061570"/>
    </source>
</evidence>
<dbReference type="Pfam" id="PF00004">
    <property type="entry name" value="AAA"/>
    <property type="match status" value="1"/>
</dbReference>
<dbReference type="PANTHER" id="PTHR23076:SF97">
    <property type="entry name" value="ATP-DEPENDENT ZINC METALLOPROTEASE YME1L1"/>
    <property type="match status" value="1"/>
</dbReference>
<evidence type="ECO:0000313" key="18">
    <source>
        <dbReference type="EMBL" id="RNL35628.1"/>
    </source>
</evidence>
<comment type="similarity">
    <text evidence="13 14">In the central section; belongs to the AAA ATPase family.</text>
</comment>
<feature type="transmembrane region" description="Helical" evidence="14">
    <location>
        <begin position="166"/>
        <end position="188"/>
    </location>
</feature>
<keyword evidence="5 14" id="KW-0479">Metal-binding</keyword>
<evidence type="ECO:0000256" key="15">
    <source>
        <dbReference type="RuleBase" id="RU003651"/>
    </source>
</evidence>
<dbReference type="InterPro" id="IPR003959">
    <property type="entry name" value="ATPase_AAA_core"/>
</dbReference>
<reference evidence="18 19" key="1">
    <citation type="journal article" date="2019" name="Microbiol. Resour. Announc.">
        <title>Draft Genome Sequences of Type Strains of Gordonibacter faecihominis, Paraeggerthella hongkongensis, Parvibacter caecicola,Slackia equolifaciens, Slackia faecicanis, and Slackia isoflavoniconvertens.</title>
        <authorList>
            <person name="Danylec N."/>
            <person name="Stoll D.A."/>
            <person name="Dotsch A."/>
            <person name="Huch M."/>
        </authorList>
    </citation>
    <scope>NUCLEOTIDE SEQUENCE [LARGE SCALE GENOMIC DNA]</scope>
    <source>
        <strain evidence="18 19">DSM 18785</strain>
    </source>
</reference>
<dbReference type="GO" id="GO:0006508">
    <property type="term" value="P:proteolysis"/>
    <property type="evidence" value="ECO:0007669"/>
    <property type="project" value="UniProtKB-KW"/>
</dbReference>
<evidence type="ECO:0000256" key="10">
    <source>
        <dbReference type="ARBA" id="ARBA00022989"/>
    </source>
</evidence>
<dbReference type="AlphaFoldDB" id="A0A3N0AMM9"/>
<keyword evidence="9 14" id="KW-0067">ATP-binding</keyword>
<dbReference type="Gene3D" id="1.10.8.60">
    <property type="match status" value="1"/>
</dbReference>
<gene>
    <name evidence="14" type="primary">ftsH</name>
    <name evidence="18" type="ORF">DMP10_11865</name>
</gene>
<feature type="binding site" evidence="14">
    <location>
        <begin position="258"/>
        <end position="265"/>
    </location>
    <ligand>
        <name>ATP</name>
        <dbReference type="ChEBI" id="CHEBI:30616"/>
    </ligand>
</feature>
<proteinExistence type="inferred from homology"/>
<dbReference type="PANTHER" id="PTHR23076">
    <property type="entry name" value="METALLOPROTEASE M41 FTSH"/>
    <property type="match status" value="1"/>
</dbReference>
<feature type="binding site" evidence="14">
    <location>
        <position position="480"/>
    </location>
    <ligand>
        <name>Zn(2+)</name>
        <dbReference type="ChEBI" id="CHEBI:29105"/>
        <note>catalytic</note>
    </ligand>
</feature>
<dbReference type="InterPro" id="IPR003593">
    <property type="entry name" value="AAA+_ATPase"/>
</dbReference>
<dbReference type="GO" id="GO:0051301">
    <property type="term" value="P:cell division"/>
    <property type="evidence" value="ECO:0007669"/>
    <property type="project" value="UniProtKB-KW"/>
</dbReference>
<feature type="binding site" evidence="14">
    <location>
        <position position="484"/>
    </location>
    <ligand>
        <name>Zn(2+)</name>
        <dbReference type="ChEBI" id="CHEBI:29105"/>
        <note>catalytic</note>
    </ligand>
</feature>
<evidence type="ECO:0000256" key="5">
    <source>
        <dbReference type="ARBA" id="ARBA00022723"/>
    </source>
</evidence>
<evidence type="ECO:0000256" key="4">
    <source>
        <dbReference type="ARBA" id="ARBA00022692"/>
    </source>
</evidence>
<keyword evidence="3 14" id="KW-0645">Protease</keyword>
<evidence type="ECO:0000256" key="8">
    <source>
        <dbReference type="ARBA" id="ARBA00022833"/>
    </source>
</evidence>
<evidence type="ECO:0000256" key="9">
    <source>
        <dbReference type="ARBA" id="ARBA00022840"/>
    </source>
</evidence>
<evidence type="ECO:0000256" key="6">
    <source>
        <dbReference type="ARBA" id="ARBA00022741"/>
    </source>
</evidence>
<dbReference type="InterPro" id="IPR005936">
    <property type="entry name" value="FtsH"/>
</dbReference>
<dbReference type="FunFam" id="1.20.58.760:FF:000001">
    <property type="entry name" value="ATP-dependent zinc metalloprotease FtsH"/>
    <property type="match status" value="1"/>
</dbReference>
<feature type="compositionally biased region" description="Gly residues" evidence="16">
    <location>
        <begin position="698"/>
        <end position="712"/>
    </location>
</feature>
<keyword evidence="4 14" id="KW-0812">Transmembrane</keyword>
<keyword evidence="11 14" id="KW-0482">Metalloprotease</keyword>
<keyword evidence="18" id="KW-0131">Cell cycle</keyword>
<dbReference type="FunFam" id="3.40.50.300:FF:000001">
    <property type="entry name" value="ATP-dependent zinc metalloprotease FtsH"/>
    <property type="match status" value="1"/>
</dbReference>
<dbReference type="EMBL" id="QICA01000029">
    <property type="protein sequence ID" value="RNL35628.1"/>
    <property type="molecule type" value="Genomic_DNA"/>
</dbReference>
<dbReference type="InterPro" id="IPR027417">
    <property type="entry name" value="P-loop_NTPase"/>
</dbReference>
<evidence type="ECO:0000256" key="3">
    <source>
        <dbReference type="ARBA" id="ARBA00022670"/>
    </source>
</evidence>
<evidence type="ECO:0000256" key="11">
    <source>
        <dbReference type="ARBA" id="ARBA00023049"/>
    </source>
</evidence>
<dbReference type="GO" id="GO:0004222">
    <property type="term" value="F:metalloendopeptidase activity"/>
    <property type="evidence" value="ECO:0007669"/>
    <property type="project" value="InterPro"/>
</dbReference>
<accession>A0A3N0AMM9</accession>
<keyword evidence="14" id="KW-1003">Cell membrane</keyword>
<dbReference type="NCBIfam" id="TIGR01241">
    <property type="entry name" value="FtsH_fam"/>
    <property type="match status" value="1"/>
</dbReference>
<feature type="region of interest" description="Disordered" evidence="16">
    <location>
        <begin position="691"/>
        <end position="786"/>
    </location>
</feature>
<evidence type="ECO:0000256" key="14">
    <source>
        <dbReference type="HAMAP-Rule" id="MF_01458"/>
    </source>
</evidence>
<dbReference type="EC" id="3.4.24.-" evidence="14"/>
<keyword evidence="6 14" id="KW-0547">Nucleotide-binding</keyword>
<dbReference type="GO" id="GO:0030163">
    <property type="term" value="P:protein catabolic process"/>
    <property type="evidence" value="ECO:0007669"/>
    <property type="project" value="UniProtKB-UniRule"/>
</dbReference>
<feature type="transmembrane region" description="Helical" evidence="14">
    <location>
        <begin position="20"/>
        <end position="38"/>
    </location>
</feature>
<sequence length="786" mass="84211">MADNNPKKPIPPASTQRTTMVMVIILLAVAFFVGSQFMRTGAMGTTVTDQLITSEFTQAVEQGRVKSVTYSAGDYTVSGTYFPAATAGSEAAAAFNGAFDSLNALMATEHGDDGKALGGVATTTLDPATLGKEHNYTSTYVGSDSLGELLAAHPDISYQVTLPSPFLEVLATLLPILIIGGLLMFFFYKMQQANNSQMSFGKNKAKKTLEERPDVTFADVAGVDEAVEEMQEIKDFLANPAKYQSMGAKIPRGCLLVGPPGTGKTLLARAVAGEAGVPFFSISGSDFVEMFVGVGASRVRDLFKDAKEASPAIIFIDEIDAVGRQRGTGLGGGHDEREQTLNQLLVEMDGFESNDSVVLIAATNRADVLDPALLRPGRFDRQIVVDTPDVKGRQRILEVHSKDKPIGSDVDLAKIAKITPGFTGADLANLMNESALLTARRGKKIITMREVSESMERVIAGPERKGRVMNEKTKHTIAYHESGHALVGHLLDHADPVHKISIISRGRALGYTLSIPDEDKVLNSLSEMKDELAVFMGGRVAEEIFCDDITTGASNDLERASKMARAIVTQYGMSPLGTQVFGQPNHEVFLGRDYGNTQDYSEETARRIDEEVAKIMKEAHDRAHAILSSHADQMDLMASVLLERETVEGEACEALLDNKWDEYLAREDDIIAAKEAEEAAARAKDAELLAAQGDGDGDGGAPGAPGAPGGSGTAPADPDAGETLADPNWRNEPVEPGDQDPNAPFRTPAEHADRADAPTQAEVNAEIDREDDMDSSADAPDPNKKD</sequence>
<dbReference type="GO" id="GO:0005524">
    <property type="term" value="F:ATP binding"/>
    <property type="evidence" value="ECO:0007669"/>
    <property type="project" value="UniProtKB-UniRule"/>
</dbReference>
<dbReference type="GO" id="GO:0005886">
    <property type="term" value="C:plasma membrane"/>
    <property type="evidence" value="ECO:0007669"/>
    <property type="project" value="UniProtKB-SubCell"/>
</dbReference>
<organism evidence="18 19">
    <name type="scientific">Adlercreutzia equolifaciens subsp. celatus DSM 18785</name>
    <dbReference type="NCBI Taxonomy" id="1121021"/>
    <lineage>
        <taxon>Bacteria</taxon>
        <taxon>Bacillati</taxon>
        <taxon>Actinomycetota</taxon>
        <taxon>Coriobacteriia</taxon>
        <taxon>Eggerthellales</taxon>
        <taxon>Eggerthellaceae</taxon>
        <taxon>Adlercreutzia</taxon>
    </lineage>
</organism>
<keyword evidence="10 14" id="KW-1133">Transmembrane helix</keyword>
<keyword evidence="19" id="KW-1185">Reference proteome</keyword>
<evidence type="ECO:0000256" key="16">
    <source>
        <dbReference type="SAM" id="MobiDB-lite"/>
    </source>
</evidence>
<dbReference type="SMART" id="SM00382">
    <property type="entry name" value="AAA"/>
    <property type="match status" value="1"/>
</dbReference>
<dbReference type="RefSeq" id="WP_117285062.1">
    <property type="nucleotide sequence ID" value="NZ_JAMTCE010000008.1"/>
</dbReference>
<feature type="domain" description="AAA+ ATPase" evidence="17">
    <location>
        <begin position="250"/>
        <end position="389"/>
    </location>
</feature>
<evidence type="ECO:0000256" key="2">
    <source>
        <dbReference type="ARBA" id="ARBA00010044"/>
    </source>
</evidence>
<keyword evidence="18" id="KW-0132">Cell division</keyword>
<dbReference type="SUPFAM" id="SSF140990">
    <property type="entry name" value="FtsH protease domain-like"/>
    <property type="match status" value="1"/>
</dbReference>
<dbReference type="InterPro" id="IPR000642">
    <property type="entry name" value="Peptidase_M41"/>
</dbReference>
<evidence type="ECO:0000256" key="7">
    <source>
        <dbReference type="ARBA" id="ARBA00022801"/>
    </source>
</evidence>
<evidence type="ECO:0000256" key="12">
    <source>
        <dbReference type="ARBA" id="ARBA00023136"/>
    </source>
</evidence>
<dbReference type="Proteomes" id="UP000278327">
    <property type="component" value="Unassembled WGS sequence"/>
</dbReference>
<comment type="cofactor">
    <cofactor evidence="14">
        <name>Zn(2+)</name>
        <dbReference type="ChEBI" id="CHEBI:29105"/>
    </cofactor>
    <text evidence="14">Binds 1 zinc ion per subunit.</text>
</comment>
<dbReference type="FunFam" id="1.10.8.60:FF:000001">
    <property type="entry name" value="ATP-dependent zinc metalloprotease FtsH"/>
    <property type="match status" value="1"/>
</dbReference>
<keyword evidence="7 14" id="KW-0378">Hydrolase</keyword>
<dbReference type="GO" id="GO:0016887">
    <property type="term" value="F:ATP hydrolysis activity"/>
    <property type="evidence" value="ECO:0007669"/>
    <property type="project" value="UniProtKB-UniRule"/>
</dbReference>
<dbReference type="SUPFAM" id="SSF52540">
    <property type="entry name" value="P-loop containing nucleoside triphosphate hydrolases"/>
    <property type="match status" value="1"/>
</dbReference>
<dbReference type="Gene3D" id="3.40.50.300">
    <property type="entry name" value="P-loop containing nucleotide triphosphate hydrolases"/>
    <property type="match status" value="1"/>
</dbReference>
<dbReference type="InterPro" id="IPR037219">
    <property type="entry name" value="Peptidase_M41-like"/>
</dbReference>
<feature type="active site" evidence="14">
    <location>
        <position position="481"/>
    </location>
</feature>
<comment type="caution">
    <text evidence="18">The sequence shown here is derived from an EMBL/GenBank/DDBJ whole genome shotgun (WGS) entry which is preliminary data.</text>
</comment>
<comment type="subcellular location">
    <subcellularLocation>
        <location evidence="14">Cell membrane</location>
        <topology evidence="14">Multi-pass membrane protein</topology>
        <orientation evidence="14">Cytoplasmic side</orientation>
    </subcellularLocation>
    <subcellularLocation>
        <location evidence="1">Membrane</location>
    </subcellularLocation>
</comment>
<dbReference type="Pfam" id="PF17862">
    <property type="entry name" value="AAA_lid_3"/>
    <property type="match status" value="1"/>
</dbReference>
<dbReference type="InterPro" id="IPR041569">
    <property type="entry name" value="AAA_lid_3"/>
</dbReference>
<dbReference type="GO" id="GO:0004176">
    <property type="term" value="F:ATP-dependent peptidase activity"/>
    <property type="evidence" value="ECO:0007669"/>
    <property type="project" value="InterPro"/>
</dbReference>
<dbReference type="CDD" id="cd19501">
    <property type="entry name" value="RecA-like_FtsH"/>
    <property type="match status" value="1"/>
</dbReference>
<dbReference type="GO" id="GO:0008270">
    <property type="term" value="F:zinc ion binding"/>
    <property type="evidence" value="ECO:0007669"/>
    <property type="project" value="UniProtKB-UniRule"/>
</dbReference>
<comment type="similarity">
    <text evidence="2 14">In the C-terminal section; belongs to the peptidase M41 family.</text>
</comment>
<keyword evidence="12 14" id="KW-0472">Membrane</keyword>
<dbReference type="Gene3D" id="1.20.58.760">
    <property type="entry name" value="Peptidase M41"/>
    <property type="match status" value="1"/>
</dbReference>